<evidence type="ECO:0000313" key="2">
    <source>
        <dbReference type="Proteomes" id="UP001163223"/>
    </source>
</evidence>
<accession>A0ACD4NVB0</accession>
<protein>
    <submittedName>
        <fullName evidence="1">Uncharacterized protein</fullName>
    </submittedName>
</protein>
<dbReference type="Proteomes" id="UP001163223">
    <property type="component" value="Chromosome"/>
</dbReference>
<sequence length="462" mass="44274">MSAVAGTANAAWLLPRRTIPARVLALAAVGSVVFHTSIVYFAGSSPQPELEPSAPAPGVEVSVLPSDALFDEGGRTAPVARAAMPEPAAPAAPAPAPDIAAPAPRPEAAAQAPPVTAAPVQPPTSAPAPVVAPRPAAPLTGVAVVEAPTPPAATPSPAGPAPAATPAQRPLAQVVRPSAPATAIAAAPAGAAAVATAPGPVPAAPVVSAAPASRAAVPTGASTIQSSVSPASAATASGPAPVATTAPAPTIAATAGTTQVAAASDTPAVAAAPVAPVAASRAPIELAARAGSGSGGGGGDDCFGWALARADGRERVLPAGASFAALGGGSGTCPVLTSGADAGSARLLSAERTDIRAGEAARGRIGGDASSAPPLLFILDARGRIHDARAFLTRDAAGWSYDIPLTLPRGTSAMRTLIVAIPAADAARLPAIFAATPLGDMAPALDAMGGRFAISALTVRSP</sequence>
<proteinExistence type="predicted"/>
<name>A0ACD4NVB0_9HYPH</name>
<organism evidence="1 2">
    <name type="scientific">Antarcticirhabdus aurantiaca</name>
    <dbReference type="NCBI Taxonomy" id="2606717"/>
    <lineage>
        <taxon>Bacteria</taxon>
        <taxon>Pseudomonadati</taxon>
        <taxon>Pseudomonadota</taxon>
        <taxon>Alphaproteobacteria</taxon>
        <taxon>Hyphomicrobiales</taxon>
        <taxon>Aurantimonadaceae</taxon>
        <taxon>Antarcticirhabdus</taxon>
    </lineage>
</organism>
<reference evidence="1" key="1">
    <citation type="submission" date="2022-11" db="EMBL/GenBank/DDBJ databases">
        <title>beta-Carotene-producing bacterium, Jeongeuplla avenae sp. nov., alleviates the salt stress of Arabidopsis seedlings.</title>
        <authorList>
            <person name="Jiang L."/>
            <person name="Lee J."/>
        </authorList>
    </citation>
    <scope>NUCLEOTIDE SEQUENCE</scope>
    <source>
        <strain evidence="1">DY_R2A_6</strain>
    </source>
</reference>
<dbReference type="EMBL" id="CP113520">
    <property type="protein sequence ID" value="WAJ30794.1"/>
    <property type="molecule type" value="Genomic_DNA"/>
</dbReference>
<keyword evidence="2" id="KW-1185">Reference proteome</keyword>
<gene>
    <name evidence="1" type="ORF">OXU80_11575</name>
</gene>
<evidence type="ECO:0000313" key="1">
    <source>
        <dbReference type="EMBL" id="WAJ30794.1"/>
    </source>
</evidence>